<reference evidence="2 3" key="1">
    <citation type="submission" date="2019-04" db="EMBL/GenBank/DDBJ databases">
        <authorList>
            <person name="Van Vliet M D."/>
        </authorList>
    </citation>
    <scope>NUCLEOTIDE SEQUENCE [LARGE SCALE GENOMIC DNA]</scope>
    <source>
        <strain evidence="2 3">F1</strain>
    </source>
</reference>
<name>A0A6C2U9S8_PONDE</name>
<gene>
    <name evidence="2" type="ORF">PDESU_05337</name>
</gene>
<evidence type="ECO:0000256" key="1">
    <source>
        <dbReference type="SAM" id="MobiDB-lite"/>
    </source>
</evidence>
<dbReference type="GO" id="GO:0008237">
    <property type="term" value="F:metallopeptidase activity"/>
    <property type="evidence" value="ECO:0007669"/>
    <property type="project" value="InterPro"/>
</dbReference>
<keyword evidence="3" id="KW-1185">Reference proteome</keyword>
<dbReference type="Gene3D" id="2.60.120.380">
    <property type="match status" value="1"/>
</dbReference>
<organism evidence="2 3">
    <name type="scientific">Pontiella desulfatans</name>
    <dbReference type="NCBI Taxonomy" id="2750659"/>
    <lineage>
        <taxon>Bacteria</taxon>
        <taxon>Pseudomonadati</taxon>
        <taxon>Kiritimatiellota</taxon>
        <taxon>Kiritimatiellia</taxon>
        <taxon>Kiritimatiellales</taxon>
        <taxon>Pontiellaceae</taxon>
        <taxon>Pontiella</taxon>
    </lineage>
</organism>
<dbReference type="AlphaFoldDB" id="A0A6C2U9S8"/>
<dbReference type="RefSeq" id="WP_136082271.1">
    <property type="nucleotide sequence ID" value="NZ_CAAHFG010000004.1"/>
</dbReference>
<evidence type="ECO:0008006" key="4">
    <source>
        <dbReference type="Google" id="ProtNLM"/>
    </source>
</evidence>
<sequence length="652" mass="70424">MKKKAIQYVFATALSLAFVAVVLSMLDGKQTGSGPQRAIDNEPIPASSAEQMNLSRRVGQPRKSFSPDLLIRLEDLPAGEFRNDVGKLPDDLREEVLKMLAEDRCLLSDIDSLRVDRGGALYYVCSFIPRDGAPMEEAALSKESGLLGFSAAQGALVSVSTPIRLHSRPGSDNILFLDFDGHVVENTRWNNSRGVDRWDCLPYDKDGDSTTFNALELAFITQIWERVSEDFAPFEVDVTTEQPVEWTPTTGHALITPGLDANGTNCPHASAGGVAYVNVFGKTSYSYDSGNAYSPAWCKDYHEANAAEVISHELGHNFSLKHDKWSDGAVTNGYYGGHVNGGIKWGPIMGTGYGDDVSQWSKGEYLHAFESDQDDLLQVSTRAGYRPDDAGDANGSAALLGVAADGAVSHGGVIEETDDPDVYVFSTGAGDITIQAKTYRASTRTWGGNLDLLLELYNSSGDLIASSNDPLEMDASISQYVPAGEYFLHVKPTGAGNPLVDPPTGYTSYASLGQYWLTGLVSADADGDGLPNQWELQYFGSYTNALPSGDLDGDGADNLTEFIAGTVPNDAGSVFKATAYSANHTSGTPFTIDWNTMPGRLYTVSRSSSLQYDPFAPFPDAVDLPYTRNSYTDSVSHAEARIFYRVEVKTAE</sequence>
<dbReference type="EMBL" id="CAAHFG010000004">
    <property type="protein sequence ID" value="VGO16745.1"/>
    <property type="molecule type" value="Genomic_DNA"/>
</dbReference>
<feature type="region of interest" description="Disordered" evidence="1">
    <location>
        <begin position="30"/>
        <end position="61"/>
    </location>
</feature>
<proteinExistence type="predicted"/>
<evidence type="ECO:0000313" key="2">
    <source>
        <dbReference type="EMBL" id="VGO16745.1"/>
    </source>
</evidence>
<dbReference type="InterPro" id="IPR024079">
    <property type="entry name" value="MetalloPept_cat_dom_sf"/>
</dbReference>
<protein>
    <recommendedName>
        <fullName evidence="4">Peptidase C-terminal archaeal/bacterial domain-containing protein</fullName>
    </recommendedName>
</protein>
<evidence type="ECO:0000313" key="3">
    <source>
        <dbReference type="Proteomes" id="UP000366872"/>
    </source>
</evidence>
<dbReference type="Proteomes" id="UP000366872">
    <property type="component" value="Unassembled WGS sequence"/>
</dbReference>
<accession>A0A6C2U9S8</accession>
<dbReference type="Gene3D" id="3.40.390.10">
    <property type="entry name" value="Collagenase (Catalytic Domain)"/>
    <property type="match status" value="1"/>
</dbReference>
<dbReference type="Pfam" id="PF13582">
    <property type="entry name" value="Reprolysin_3"/>
    <property type="match status" value="1"/>
</dbReference>
<dbReference type="SUPFAM" id="SSF55486">
    <property type="entry name" value="Metalloproteases ('zincins'), catalytic domain"/>
    <property type="match status" value="1"/>
</dbReference>